<dbReference type="Pfam" id="PF10948">
    <property type="entry name" value="DUF2635"/>
    <property type="match status" value="1"/>
</dbReference>
<feature type="region of interest" description="Disordered" evidence="1">
    <location>
        <begin position="42"/>
        <end position="63"/>
    </location>
</feature>
<evidence type="ECO:0000256" key="1">
    <source>
        <dbReference type="SAM" id="MobiDB-lite"/>
    </source>
</evidence>
<reference evidence="2" key="2">
    <citation type="journal article" date="2021" name="Syst. Appl. Microbiol.">
        <title>Roseomonas hellenica sp. nov., isolated from roots of wild-growing Alkanna tinctoria.</title>
        <authorList>
            <person name="Rat A."/>
            <person name="Naranjo H.D."/>
            <person name="Lebbe L."/>
            <person name="Cnockaert M."/>
            <person name="Krigas N."/>
            <person name="Grigoriadou K."/>
            <person name="Maloupa E."/>
            <person name="Willems A."/>
        </authorList>
    </citation>
    <scope>NUCLEOTIDE SEQUENCE</scope>
    <source>
        <strain evidence="2">LMG 31228</strain>
    </source>
</reference>
<keyword evidence="3" id="KW-1185">Reference proteome</keyword>
<name>A0A9X9XDX6_9PROT</name>
<reference evidence="2" key="1">
    <citation type="submission" date="2020-01" db="EMBL/GenBank/DDBJ databases">
        <authorList>
            <person name="Rat A."/>
        </authorList>
    </citation>
    <scope>NUCLEOTIDE SEQUENCE</scope>
    <source>
        <strain evidence="2">LMG 31228</strain>
    </source>
</reference>
<accession>A0A9X9XDX6</accession>
<dbReference type="RefSeq" id="WP_211847447.1">
    <property type="nucleotide sequence ID" value="NZ_JAAEDL010000015.1"/>
</dbReference>
<dbReference type="AlphaFoldDB" id="A0A9X9XDX6"/>
<comment type="caution">
    <text evidence="2">The sequence shown here is derived from an EMBL/GenBank/DDBJ whole genome shotgun (WGS) entry which is preliminary data.</text>
</comment>
<evidence type="ECO:0000313" key="2">
    <source>
        <dbReference type="EMBL" id="MBR0681912.1"/>
    </source>
</evidence>
<dbReference type="Proteomes" id="UP001138709">
    <property type="component" value="Unassembled WGS sequence"/>
</dbReference>
<sequence>MERVTLRVAEGRRVRLPDGKVLPHDEDLVLDRTPFVRRRIAAGDLVPPPATTPAEPATPKKKG</sequence>
<evidence type="ECO:0000313" key="3">
    <source>
        <dbReference type="Proteomes" id="UP001138709"/>
    </source>
</evidence>
<dbReference type="EMBL" id="JAAEDL010000015">
    <property type="protein sequence ID" value="MBR0681912.1"/>
    <property type="molecule type" value="Genomic_DNA"/>
</dbReference>
<proteinExistence type="predicted"/>
<protein>
    <submittedName>
        <fullName evidence="2">DUF2635 domain-containing protein</fullName>
    </submittedName>
</protein>
<dbReference type="InterPro" id="IPR024400">
    <property type="entry name" value="DUF2635"/>
</dbReference>
<organism evidence="2 3">
    <name type="scientific">Neoroseomonas eburnea</name>
    <dbReference type="NCBI Taxonomy" id="1346889"/>
    <lineage>
        <taxon>Bacteria</taxon>
        <taxon>Pseudomonadati</taxon>
        <taxon>Pseudomonadota</taxon>
        <taxon>Alphaproteobacteria</taxon>
        <taxon>Acetobacterales</taxon>
        <taxon>Acetobacteraceae</taxon>
        <taxon>Neoroseomonas</taxon>
    </lineage>
</organism>
<gene>
    <name evidence="2" type="ORF">GXW74_15565</name>
</gene>